<evidence type="ECO:0000256" key="4">
    <source>
        <dbReference type="ARBA" id="ARBA00022741"/>
    </source>
</evidence>
<dbReference type="Pfam" id="PF16658">
    <property type="entry name" value="RF3_C"/>
    <property type="match status" value="1"/>
</dbReference>
<dbReference type="SUPFAM" id="SSF50447">
    <property type="entry name" value="Translation proteins"/>
    <property type="match status" value="1"/>
</dbReference>
<accession>A0ABQ2DT18</accession>
<dbReference type="InterPro" id="IPR032090">
    <property type="entry name" value="RF3_C"/>
</dbReference>
<dbReference type="RefSeq" id="WP_188687255.1">
    <property type="nucleotide sequence ID" value="NZ_BMKX01000011.1"/>
</dbReference>
<dbReference type="SUPFAM" id="SSF54980">
    <property type="entry name" value="EF-G C-terminal domain-like"/>
    <property type="match status" value="1"/>
</dbReference>
<dbReference type="NCBIfam" id="NF001964">
    <property type="entry name" value="PRK00741.1"/>
    <property type="match status" value="1"/>
</dbReference>
<evidence type="ECO:0000256" key="5">
    <source>
        <dbReference type="ARBA" id="ARBA00022917"/>
    </source>
</evidence>
<dbReference type="SUPFAM" id="SSF52540">
    <property type="entry name" value="P-loop containing nucleoside triphosphate hydrolases"/>
    <property type="match status" value="1"/>
</dbReference>
<name>A0ABQ2DT18_9MICC</name>
<dbReference type="NCBIfam" id="TIGR00503">
    <property type="entry name" value="prfC"/>
    <property type="match status" value="1"/>
</dbReference>
<dbReference type="InterPro" id="IPR004548">
    <property type="entry name" value="PrfC"/>
</dbReference>
<dbReference type="EMBL" id="BMKX01000011">
    <property type="protein sequence ID" value="GGJ72032.1"/>
    <property type="molecule type" value="Genomic_DNA"/>
</dbReference>
<dbReference type="PANTHER" id="PTHR43556:SF2">
    <property type="entry name" value="PEPTIDE CHAIN RELEASE FACTOR RF3"/>
    <property type="match status" value="1"/>
</dbReference>
<keyword evidence="5" id="KW-0648">Protein biosynthesis</keyword>
<gene>
    <name evidence="9" type="primary">prfC</name>
    <name evidence="9" type="ORF">GCM10007173_33720</name>
</gene>
<evidence type="ECO:0000313" key="9">
    <source>
        <dbReference type="EMBL" id="GGJ72032.1"/>
    </source>
</evidence>
<evidence type="ECO:0000256" key="2">
    <source>
        <dbReference type="ARBA" id="ARBA00009978"/>
    </source>
</evidence>
<evidence type="ECO:0000256" key="6">
    <source>
        <dbReference type="ARBA" id="ARBA00023134"/>
    </source>
</evidence>
<keyword evidence="4" id="KW-0547">Nucleotide-binding</keyword>
<dbReference type="Gene3D" id="2.40.30.10">
    <property type="entry name" value="Translation factors"/>
    <property type="match status" value="1"/>
</dbReference>
<dbReference type="Gene3D" id="3.40.50.300">
    <property type="entry name" value="P-loop containing nucleotide triphosphate hydrolases"/>
    <property type="match status" value="1"/>
</dbReference>
<dbReference type="InterPro" id="IPR000795">
    <property type="entry name" value="T_Tr_GTP-bd_dom"/>
</dbReference>
<dbReference type="NCBIfam" id="TIGR00231">
    <property type="entry name" value="small_GTP"/>
    <property type="match status" value="1"/>
</dbReference>
<reference evidence="10" key="1">
    <citation type="journal article" date="2019" name="Int. J. Syst. Evol. Microbiol.">
        <title>The Global Catalogue of Microorganisms (GCM) 10K type strain sequencing project: providing services to taxonomists for standard genome sequencing and annotation.</title>
        <authorList>
            <consortium name="The Broad Institute Genomics Platform"/>
            <consortium name="The Broad Institute Genome Sequencing Center for Infectious Disease"/>
            <person name="Wu L."/>
            <person name="Ma J."/>
        </authorList>
    </citation>
    <scope>NUCLEOTIDE SEQUENCE [LARGE SCALE GENOMIC DNA]</scope>
    <source>
        <strain evidence="10">CGMCC 1.3685</strain>
    </source>
</reference>
<dbReference type="GeneID" id="303305704"/>
<dbReference type="Proteomes" id="UP000606115">
    <property type="component" value="Unassembled WGS sequence"/>
</dbReference>
<comment type="similarity">
    <text evidence="2">Belongs to the TRAFAC class translation factor GTPase superfamily. Classic translation factor GTPase family. PrfC subfamily.</text>
</comment>
<organism evidence="9 10">
    <name type="scientific">Glutamicibacter ardleyensis</name>
    <dbReference type="NCBI Taxonomy" id="225894"/>
    <lineage>
        <taxon>Bacteria</taxon>
        <taxon>Bacillati</taxon>
        <taxon>Actinomycetota</taxon>
        <taxon>Actinomycetes</taxon>
        <taxon>Micrococcales</taxon>
        <taxon>Micrococcaceae</taxon>
        <taxon>Glutamicibacter</taxon>
    </lineage>
</organism>
<comment type="caution">
    <text evidence="9">The sequence shown here is derived from an EMBL/GenBank/DDBJ whole genome shotgun (WGS) entry which is preliminary data.</text>
</comment>
<protein>
    <recommendedName>
        <fullName evidence="7">Peptide chain release factor 3</fullName>
    </recommendedName>
</protein>
<keyword evidence="10" id="KW-1185">Reference proteome</keyword>
<proteinExistence type="inferred from homology"/>
<dbReference type="InterPro" id="IPR031157">
    <property type="entry name" value="G_TR_CS"/>
</dbReference>
<evidence type="ECO:0000256" key="1">
    <source>
        <dbReference type="ARBA" id="ARBA00004496"/>
    </source>
</evidence>
<feature type="domain" description="Tr-type G" evidence="8">
    <location>
        <begin position="13"/>
        <end position="279"/>
    </location>
</feature>
<evidence type="ECO:0000259" key="8">
    <source>
        <dbReference type="PROSITE" id="PS51722"/>
    </source>
</evidence>
<dbReference type="Pfam" id="PF22042">
    <property type="entry name" value="EF-G_D2"/>
    <property type="match status" value="1"/>
</dbReference>
<comment type="subcellular location">
    <subcellularLocation>
        <location evidence="1">Cytoplasm</location>
    </subcellularLocation>
</comment>
<dbReference type="Gene3D" id="3.30.70.3280">
    <property type="entry name" value="Peptide chain release factor 3, domain III"/>
    <property type="match status" value="1"/>
</dbReference>
<keyword evidence="6" id="KW-0342">GTP-binding</keyword>
<dbReference type="PANTHER" id="PTHR43556">
    <property type="entry name" value="PEPTIDE CHAIN RELEASE FACTOR RF3"/>
    <property type="match status" value="1"/>
</dbReference>
<evidence type="ECO:0000256" key="7">
    <source>
        <dbReference type="NCBIfam" id="TIGR00503"/>
    </source>
</evidence>
<dbReference type="InterPro" id="IPR038467">
    <property type="entry name" value="RF3_dom_3_sf"/>
</dbReference>
<evidence type="ECO:0000313" key="10">
    <source>
        <dbReference type="Proteomes" id="UP000606115"/>
    </source>
</evidence>
<dbReference type="InterPro" id="IPR009000">
    <property type="entry name" value="Transl_B-barrel_sf"/>
</dbReference>
<dbReference type="InterPro" id="IPR027417">
    <property type="entry name" value="P-loop_NTPase"/>
</dbReference>
<sequence length="535" mass="58807">MYATPTEITHEADRRRTVAIIAHPDAGKSTLTEALLLHAQAIESAGVVHGKSGRHHTVSDWSAIEQERGISVTSSALQFEIDGTVVNLVDTPGHADFSEDTLRVLAVVDSAIVLLDAAKGFEAQTLQLLDVCLKRSIPVITVINKWDRPGKHPLELIDDIERVTTMRPMPITWPIGDAERFSGLYEPLSKKAYRYEQSSAGAHRPEQTPVPEADLDSVFGADGSTCLDEIQLLQLDGYAFSPADFLARAGTPVFFSAAHRNIGVGQLLDFISRHGARPGARIDISDNPRPVKTDFSGYVFKIQSGMNRAHRDRIAFVRVCSGVFERGMVVHHAQTGRPFTTKYSQQIFGSRRSTLEIAWPGDVIGLVNATALSPGDTLYGETPVAFPPLPHFAPKHFRVARATDGAKYKQFRRGLELLRQEGAIQVFIAERLGEQSPILGAVGPLQFEIVSSRMAEEFSAPIDYEELPMTLCYGSTTEAHEALAKRSQAECEVATRADGSVVVLFSSIWKYQAIKRDRPELEFFSLSGSNETNEP</sequence>
<dbReference type="InterPro" id="IPR035647">
    <property type="entry name" value="EFG_III/V"/>
</dbReference>
<dbReference type="InterPro" id="IPR005225">
    <property type="entry name" value="Small_GTP-bd"/>
</dbReference>
<evidence type="ECO:0000256" key="3">
    <source>
        <dbReference type="ARBA" id="ARBA00022490"/>
    </source>
</evidence>
<dbReference type="Pfam" id="PF00009">
    <property type="entry name" value="GTP_EFTU"/>
    <property type="match status" value="1"/>
</dbReference>
<dbReference type="PRINTS" id="PR00315">
    <property type="entry name" value="ELONGATNFCT"/>
</dbReference>
<keyword evidence="3" id="KW-0963">Cytoplasm</keyword>
<dbReference type="PROSITE" id="PS51722">
    <property type="entry name" value="G_TR_2"/>
    <property type="match status" value="1"/>
</dbReference>
<dbReference type="InterPro" id="IPR053905">
    <property type="entry name" value="EF-G-like_DII"/>
</dbReference>
<dbReference type="PROSITE" id="PS00301">
    <property type="entry name" value="G_TR_1"/>
    <property type="match status" value="1"/>
</dbReference>